<feature type="domain" description="ThuA-like" evidence="1">
    <location>
        <begin position="2"/>
        <end position="158"/>
    </location>
</feature>
<gene>
    <name evidence="2" type="ORF">METZ01_LOCUS467891</name>
</gene>
<dbReference type="EMBL" id="UINC01197512">
    <property type="protein sequence ID" value="SVE15037.1"/>
    <property type="molecule type" value="Genomic_DNA"/>
</dbReference>
<protein>
    <recommendedName>
        <fullName evidence="1">ThuA-like domain-containing protein</fullName>
    </recommendedName>
</protein>
<organism evidence="2">
    <name type="scientific">marine metagenome</name>
    <dbReference type="NCBI Taxonomy" id="408172"/>
    <lineage>
        <taxon>unclassified sequences</taxon>
        <taxon>metagenomes</taxon>
        <taxon>ecological metagenomes</taxon>
    </lineage>
</organism>
<evidence type="ECO:0000313" key="2">
    <source>
        <dbReference type="EMBL" id="SVE15037.1"/>
    </source>
</evidence>
<proteinExistence type="predicted"/>
<feature type="non-terminal residue" evidence="2">
    <location>
        <position position="1"/>
    </location>
</feature>
<name>A0A383B4I7_9ZZZZ</name>
<dbReference type="AlphaFoldDB" id="A0A383B4I7"/>
<evidence type="ECO:0000259" key="1">
    <source>
        <dbReference type="Pfam" id="PF06283"/>
    </source>
</evidence>
<dbReference type="SUPFAM" id="SSF52317">
    <property type="entry name" value="Class I glutamine amidotransferase-like"/>
    <property type="match status" value="1"/>
</dbReference>
<dbReference type="Pfam" id="PF06283">
    <property type="entry name" value="ThuA"/>
    <property type="match status" value="1"/>
</dbReference>
<dbReference type="Gene3D" id="3.40.50.880">
    <property type="match status" value="1"/>
</dbReference>
<dbReference type="PANTHER" id="PTHR40469:SF2">
    <property type="entry name" value="GALACTOSE-BINDING DOMAIN-LIKE SUPERFAMILY PROTEIN"/>
    <property type="match status" value="1"/>
</dbReference>
<sequence>GLASYDTVLFYTDVGHFNEHQEAGLLEFVQCGGGFFGLHTAAASFRENQGYHAMLNAFFDGHSKYMDFKVDLVGREDPITRGLENFTVTDELYYLKHDPTKSHHLMQAYDETKDETHVMAFHHDYGAGRVFYFALGHDMAVLQDVSFQEIVRRGVRWAATSKLPAA</sequence>
<accession>A0A383B4I7</accession>
<dbReference type="InterPro" id="IPR029062">
    <property type="entry name" value="Class_I_gatase-like"/>
</dbReference>
<reference evidence="2" key="1">
    <citation type="submission" date="2018-05" db="EMBL/GenBank/DDBJ databases">
        <authorList>
            <person name="Lanie J.A."/>
            <person name="Ng W.-L."/>
            <person name="Kazmierczak K.M."/>
            <person name="Andrzejewski T.M."/>
            <person name="Davidsen T.M."/>
            <person name="Wayne K.J."/>
            <person name="Tettelin H."/>
            <person name="Glass J.I."/>
            <person name="Rusch D."/>
            <person name="Podicherti R."/>
            <person name="Tsui H.-C.T."/>
            <person name="Winkler M.E."/>
        </authorList>
    </citation>
    <scope>NUCLEOTIDE SEQUENCE</scope>
</reference>
<dbReference type="InterPro" id="IPR029010">
    <property type="entry name" value="ThuA-like"/>
</dbReference>
<dbReference type="PANTHER" id="PTHR40469">
    <property type="entry name" value="SECRETED GLYCOSYL HYDROLASE"/>
    <property type="match status" value="1"/>
</dbReference>